<sequence>MTRLSRRRGRLGTTALAGWLFADFLLVLALVAMGDQADPLADRRPAPRPTPTHSAKPRPKPTPTGPRSVSRTRYKFSVAGSDNASLERQIVTATRARAGQEAAFVLTFGGTQAGTAYARKVNVLLHRARPAMFNQDTATEDFLQLDAEADTASVWVYFYTAPR</sequence>
<feature type="region of interest" description="Disordered" evidence="1">
    <location>
        <begin position="39"/>
        <end position="73"/>
    </location>
</feature>
<dbReference type="RefSeq" id="WP_386429918.1">
    <property type="nucleotide sequence ID" value="NZ_JBHSBB010000010.1"/>
</dbReference>
<reference evidence="3" key="1">
    <citation type="journal article" date="2019" name="Int. J. Syst. Evol. Microbiol.">
        <title>The Global Catalogue of Microorganisms (GCM) 10K type strain sequencing project: providing services to taxonomists for standard genome sequencing and annotation.</title>
        <authorList>
            <consortium name="The Broad Institute Genomics Platform"/>
            <consortium name="The Broad Institute Genome Sequencing Center for Infectious Disease"/>
            <person name="Wu L."/>
            <person name="Ma J."/>
        </authorList>
    </citation>
    <scope>NUCLEOTIDE SEQUENCE [LARGE SCALE GENOMIC DNA]</scope>
    <source>
        <strain evidence="3">CGMCC 4.7237</strain>
    </source>
</reference>
<gene>
    <name evidence="2" type="ORF">ACFO3J_15185</name>
</gene>
<proteinExistence type="predicted"/>
<dbReference type="EMBL" id="JBHSBB010000010">
    <property type="protein sequence ID" value="MFC4032823.1"/>
    <property type="molecule type" value="Genomic_DNA"/>
</dbReference>
<evidence type="ECO:0000313" key="2">
    <source>
        <dbReference type="EMBL" id="MFC4032823.1"/>
    </source>
</evidence>
<dbReference type="Proteomes" id="UP001595765">
    <property type="component" value="Unassembled WGS sequence"/>
</dbReference>
<keyword evidence="3" id="KW-1185">Reference proteome</keyword>
<evidence type="ECO:0008006" key="4">
    <source>
        <dbReference type="Google" id="ProtNLM"/>
    </source>
</evidence>
<protein>
    <recommendedName>
        <fullName evidence="4">Secreted protein</fullName>
    </recommendedName>
</protein>
<name>A0ABV8HLB1_9ACTN</name>
<comment type="caution">
    <text evidence="2">The sequence shown here is derived from an EMBL/GenBank/DDBJ whole genome shotgun (WGS) entry which is preliminary data.</text>
</comment>
<accession>A0ABV8HLB1</accession>
<evidence type="ECO:0000256" key="1">
    <source>
        <dbReference type="SAM" id="MobiDB-lite"/>
    </source>
</evidence>
<evidence type="ECO:0000313" key="3">
    <source>
        <dbReference type="Proteomes" id="UP001595765"/>
    </source>
</evidence>
<organism evidence="2 3">
    <name type="scientific">Streptomyces polygonati</name>
    <dbReference type="NCBI Taxonomy" id="1617087"/>
    <lineage>
        <taxon>Bacteria</taxon>
        <taxon>Bacillati</taxon>
        <taxon>Actinomycetota</taxon>
        <taxon>Actinomycetes</taxon>
        <taxon>Kitasatosporales</taxon>
        <taxon>Streptomycetaceae</taxon>
        <taxon>Streptomyces</taxon>
    </lineage>
</organism>